<dbReference type="InterPro" id="IPR017850">
    <property type="entry name" value="Alkaline_phosphatase_core_sf"/>
</dbReference>
<dbReference type="InterPro" id="IPR050738">
    <property type="entry name" value="Sulfatase"/>
</dbReference>
<evidence type="ECO:0000256" key="2">
    <source>
        <dbReference type="ARBA" id="ARBA00008779"/>
    </source>
</evidence>
<evidence type="ECO:0000256" key="3">
    <source>
        <dbReference type="ARBA" id="ARBA00022723"/>
    </source>
</evidence>
<evidence type="ECO:0000259" key="8">
    <source>
        <dbReference type="Pfam" id="PF00884"/>
    </source>
</evidence>
<evidence type="ECO:0000313" key="10">
    <source>
        <dbReference type="Proteomes" id="UP000281474"/>
    </source>
</evidence>
<evidence type="ECO:0000256" key="5">
    <source>
        <dbReference type="ARBA" id="ARBA00022801"/>
    </source>
</evidence>
<gene>
    <name evidence="9" type="ORF">D5018_14720</name>
</gene>
<organism evidence="9 10">
    <name type="scientific">Parashewanella curva</name>
    <dbReference type="NCBI Taxonomy" id="2338552"/>
    <lineage>
        <taxon>Bacteria</taxon>
        <taxon>Pseudomonadati</taxon>
        <taxon>Pseudomonadota</taxon>
        <taxon>Gammaproteobacteria</taxon>
        <taxon>Alteromonadales</taxon>
        <taxon>Shewanellaceae</taxon>
        <taxon>Parashewanella</taxon>
    </lineage>
</organism>
<dbReference type="Gene3D" id="3.30.1120.10">
    <property type="match status" value="1"/>
</dbReference>
<feature type="domain" description="Sulfatase N-terminal" evidence="8">
    <location>
        <begin position="38"/>
        <end position="358"/>
    </location>
</feature>
<accession>A0A3L8PU22</accession>
<dbReference type="Pfam" id="PF00884">
    <property type="entry name" value="Sulfatase"/>
    <property type="match status" value="1"/>
</dbReference>
<comment type="similarity">
    <text evidence="2">Belongs to the sulfatase family.</text>
</comment>
<dbReference type="AlphaFoldDB" id="A0A3L8PU22"/>
<dbReference type="GO" id="GO:0046872">
    <property type="term" value="F:metal ion binding"/>
    <property type="evidence" value="ECO:0007669"/>
    <property type="project" value="UniProtKB-KW"/>
</dbReference>
<keyword evidence="5" id="KW-0378">Hydrolase</keyword>
<dbReference type="PANTHER" id="PTHR42693:SF42">
    <property type="entry name" value="ARYLSULFATASE G"/>
    <property type="match status" value="1"/>
</dbReference>
<dbReference type="PROSITE" id="PS51257">
    <property type="entry name" value="PROKAR_LIPOPROTEIN"/>
    <property type="match status" value="1"/>
</dbReference>
<sequence length="493" mass="54582">MKLNTKNLALSLGSFILSCSLFPSVAATKAPTSFEKKPNIIFILADDQGWKDVGFNGADFYETPNINRLANEGMTFTDAYSAGPNCAPTRASFISGSYTPRHKIYTPGAASKGDPRLMKLKVVLDDQRLKSFGFKSGPRPFEVLNDLTPSTTSVAEVLKQAGYTSARFGKWHVGDDTQGFDISSSDGVAGPKGKYYNDADASVRITDASVNFIKENKNKPFFLFMSYWDVHIPLVADPKVVKKYKNKFKDHPLHSSGRKYNPTYAAMVEAVDTGVGRVLKTLDHYQLDENTLVIYTSDNGGLNNISINAPLRGGKGSLYEGGIRVPFAARWTGTIKPNTKSATPINTVDMLPTFADIAKTSLLKVQQPLDGVSILPALKGQDIESRSLFWHYPLYLSGKGLQNYTPEPLSKNANTGWRGKPASAIRSGDWKLIEYFDDGHLELYNVKQDISESQNLASKYPNVAKKLHDELIQWRKDTQAVVPEKGRPDYRKR</sequence>
<dbReference type="GO" id="GO:0004065">
    <property type="term" value="F:arylsulfatase activity"/>
    <property type="evidence" value="ECO:0007669"/>
    <property type="project" value="TreeGrafter"/>
</dbReference>
<dbReference type="RefSeq" id="WP_121839762.1">
    <property type="nucleotide sequence ID" value="NZ_ML014799.1"/>
</dbReference>
<evidence type="ECO:0000313" key="9">
    <source>
        <dbReference type="EMBL" id="RLV58917.1"/>
    </source>
</evidence>
<dbReference type="SUPFAM" id="SSF53649">
    <property type="entry name" value="Alkaline phosphatase-like"/>
    <property type="match status" value="1"/>
</dbReference>
<dbReference type="Proteomes" id="UP000281474">
    <property type="component" value="Unassembled WGS sequence"/>
</dbReference>
<evidence type="ECO:0000256" key="4">
    <source>
        <dbReference type="ARBA" id="ARBA00022729"/>
    </source>
</evidence>
<dbReference type="Gene3D" id="3.40.720.10">
    <property type="entry name" value="Alkaline Phosphatase, subunit A"/>
    <property type="match status" value="1"/>
</dbReference>
<keyword evidence="10" id="KW-1185">Reference proteome</keyword>
<dbReference type="EMBL" id="QZEI01000050">
    <property type="protein sequence ID" value="RLV58917.1"/>
    <property type="molecule type" value="Genomic_DNA"/>
</dbReference>
<evidence type="ECO:0000256" key="7">
    <source>
        <dbReference type="SAM" id="SignalP"/>
    </source>
</evidence>
<keyword evidence="6" id="KW-0106">Calcium</keyword>
<dbReference type="OrthoDB" id="9803751at2"/>
<reference evidence="9 10" key="1">
    <citation type="submission" date="2018-09" db="EMBL/GenBank/DDBJ databases">
        <title>Phylogeny of the Shewanellaceae, and recommendation for two new genera, Pseudoshewanella and Parashewanella.</title>
        <authorList>
            <person name="Wang G."/>
        </authorList>
    </citation>
    <scope>NUCLEOTIDE SEQUENCE [LARGE SCALE GENOMIC DNA]</scope>
    <source>
        <strain evidence="9 10">C51</strain>
    </source>
</reference>
<comment type="cofactor">
    <cofactor evidence="1">
        <name>Ca(2+)</name>
        <dbReference type="ChEBI" id="CHEBI:29108"/>
    </cofactor>
</comment>
<evidence type="ECO:0000256" key="6">
    <source>
        <dbReference type="ARBA" id="ARBA00022837"/>
    </source>
</evidence>
<dbReference type="PANTHER" id="PTHR42693">
    <property type="entry name" value="ARYLSULFATASE FAMILY MEMBER"/>
    <property type="match status" value="1"/>
</dbReference>
<dbReference type="InterPro" id="IPR000917">
    <property type="entry name" value="Sulfatase_N"/>
</dbReference>
<name>A0A3L8PU22_9GAMM</name>
<feature type="signal peptide" evidence="7">
    <location>
        <begin position="1"/>
        <end position="26"/>
    </location>
</feature>
<keyword evidence="4 7" id="KW-0732">Signal</keyword>
<protein>
    <submittedName>
        <fullName evidence="9">Sulfatase</fullName>
    </submittedName>
</protein>
<keyword evidence="3" id="KW-0479">Metal-binding</keyword>
<comment type="caution">
    <text evidence="9">The sequence shown here is derived from an EMBL/GenBank/DDBJ whole genome shotgun (WGS) entry which is preliminary data.</text>
</comment>
<proteinExistence type="inferred from homology"/>
<feature type="chain" id="PRO_5018269674" evidence="7">
    <location>
        <begin position="27"/>
        <end position="493"/>
    </location>
</feature>
<dbReference type="CDD" id="cd16144">
    <property type="entry name" value="ARS_like"/>
    <property type="match status" value="1"/>
</dbReference>
<evidence type="ECO:0000256" key="1">
    <source>
        <dbReference type="ARBA" id="ARBA00001913"/>
    </source>
</evidence>